<evidence type="ECO:0000256" key="5">
    <source>
        <dbReference type="SAM" id="MobiDB-lite"/>
    </source>
</evidence>
<dbReference type="SUPFAM" id="SSF53328">
    <property type="entry name" value="Formyltransferase"/>
    <property type="match status" value="1"/>
</dbReference>
<evidence type="ECO:0000256" key="3">
    <source>
        <dbReference type="ARBA" id="ARBA00022679"/>
    </source>
</evidence>
<proteinExistence type="inferred from homology"/>
<sequence length="256" mass="27266">MINCGRSRPRLDIPVAPSQAQSTSGNRQRRATSSASAVPLQRLPDYEFQPPLLRKRLAVFVSGGGSNLKAIQAAFQAGAIRGDLAAVVSDRPGCGGWQFAESLQIPTIAFPGDDPANLPRTLDEVHGVDCVALAGFLKLIPVELVQHFRRAIINIHPGLLPAFGGKGLYGQRVHKAVVASGARFTGATVHFCDENYDTGPILSQSIVPVHPEDTPAQVAAKVLQTEHLLLPAAISALMDGRIAWRADGIPVLLEAR</sequence>
<dbReference type="InterPro" id="IPR002376">
    <property type="entry name" value="Formyl_transf_N"/>
</dbReference>
<organism evidence="7 8">
    <name type="scientific">Apatococcus lobatus</name>
    <dbReference type="NCBI Taxonomy" id="904363"/>
    <lineage>
        <taxon>Eukaryota</taxon>
        <taxon>Viridiplantae</taxon>
        <taxon>Chlorophyta</taxon>
        <taxon>core chlorophytes</taxon>
        <taxon>Trebouxiophyceae</taxon>
        <taxon>Chlorellales</taxon>
        <taxon>Chlorellaceae</taxon>
        <taxon>Apatococcus</taxon>
    </lineage>
</organism>
<reference evidence="7 8" key="1">
    <citation type="journal article" date="2024" name="Nat. Commun.">
        <title>Phylogenomics reveals the evolutionary origins of lichenization in chlorophyte algae.</title>
        <authorList>
            <person name="Puginier C."/>
            <person name="Libourel C."/>
            <person name="Otte J."/>
            <person name="Skaloud P."/>
            <person name="Haon M."/>
            <person name="Grisel S."/>
            <person name="Petersen M."/>
            <person name="Berrin J.G."/>
            <person name="Delaux P.M."/>
            <person name="Dal Grande F."/>
            <person name="Keller J."/>
        </authorList>
    </citation>
    <scope>NUCLEOTIDE SEQUENCE [LARGE SCALE GENOMIC DNA]</scope>
    <source>
        <strain evidence="7 8">SAG 2145</strain>
    </source>
</reference>
<dbReference type="Proteomes" id="UP001438707">
    <property type="component" value="Unassembled WGS sequence"/>
</dbReference>
<evidence type="ECO:0000313" key="8">
    <source>
        <dbReference type="Proteomes" id="UP001438707"/>
    </source>
</evidence>
<evidence type="ECO:0000256" key="1">
    <source>
        <dbReference type="ARBA" id="ARBA00005054"/>
    </source>
</evidence>
<evidence type="ECO:0000259" key="6">
    <source>
        <dbReference type="Pfam" id="PF00551"/>
    </source>
</evidence>
<feature type="compositionally biased region" description="Polar residues" evidence="5">
    <location>
        <begin position="18"/>
        <end position="36"/>
    </location>
</feature>
<dbReference type="EMBL" id="JALJOS010000010">
    <property type="protein sequence ID" value="KAK9833728.1"/>
    <property type="molecule type" value="Genomic_DNA"/>
</dbReference>
<evidence type="ECO:0000313" key="7">
    <source>
        <dbReference type="EMBL" id="KAK9833728.1"/>
    </source>
</evidence>
<dbReference type="GO" id="GO:0009507">
    <property type="term" value="C:chloroplast"/>
    <property type="evidence" value="ECO:0007669"/>
    <property type="project" value="TreeGrafter"/>
</dbReference>
<evidence type="ECO:0000256" key="2">
    <source>
        <dbReference type="ARBA" id="ARBA00012254"/>
    </source>
</evidence>
<comment type="caution">
    <text evidence="7">The sequence shown here is derived from an EMBL/GenBank/DDBJ whole genome shotgun (WGS) entry which is preliminary data.</text>
</comment>
<dbReference type="PIRSF" id="PIRSF036480">
    <property type="entry name" value="FormyFH4_hydr"/>
    <property type="match status" value="1"/>
</dbReference>
<dbReference type="GO" id="GO:0004644">
    <property type="term" value="F:phosphoribosylglycinamide formyltransferase activity"/>
    <property type="evidence" value="ECO:0007669"/>
    <property type="project" value="UniProtKB-EC"/>
</dbReference>
<dbReference type="Pfam" id="PF00551">
    <property type="entry name" value="Formyl_trans_N"/>
    <property type="match status" value="1"/>
</dbReference>
<keyword evidence="4" id="KW-0658">Purine biosynthesis</keyword>
<dbReference type="EC" id="2.1.2.2" evidence="2"/>
<evidence type="ECO:0000256" key="4">
    <source>
        <dbReference type="ARBA" id="ARBA00022755"/>
    </source>
</evidence>
<gene>
    <name evidence="7" type="ORF">WJX74_003999</name>
</gene>
<name>A0AAW1RJJ4_9CHLO</name>
<accession>A0AAW1RJJ4</accession>
<dbReference type="Gene3D" id="3.40.50.170">
    <property type="entry name" value="Formyl transferase, N-terminal domain"/>
    <property type="match status" value="1"/>
</dbReference>
<dbReference type="PANTHER" id="PTHR43369:SF2">
    <property type="entry name" value="PHOSPHORIBOSYLGLYCINAMIDE FORMYLTRANSFERASE"/>
    <property type="match status" value="1"/>
</dbReference>
<keyword evidence="3" id="KW-0808">Transferase</keyword>
<dbReference type="InterPro" id="IPR004607">
    <property type="entry name" value="GART"/>
</dbReference>
<dbReference type="HAMAP" id="MF_01930">
    <property type="entry name" value="PurN"/>
    <property type="match status" value="1"/>
</dbReference>
<dbReference type="InterPro" id="IPR036477">
    <property type="entry name" value="Formyl_transf_N_sf"/>
</dbReference>
<keyword evidence="8" id="KW-1185">Reference proteome</keyword>
<dbReference type="GO" id="GO:0006189">
    <property type="term" value="P:'de novo' IMP biosynthetic process"/>
    <property type="evidence" value="ECO:0007669"/>
    <property type="project" value="InterPro"/>
</dbReference>
<feature type="domain" description="Formyl transferase N-terminal" evidence="6">
    <location>
        <begin position="55"/>
        <end position="234"/>
    </location>
</feature>
<comment type="pathway">
    <text evidence="1">Purine metabolism; IMP biosynthesis via de novo pathway; N(2)-formyl-N(1)-(5-phospho-D-ribosyl)glycinamide from N(1)-(5-phospho-D-ribosyl)glycinamide (10-formyl THF route): step 1/1.</text>
</comment>
<dbReference type="CDD" id="cd08645">
    <property type="entry name" value="FMT_core_GART"/>
    <property type="match status" value="1"/>
</dbReference>
<dbReference type="PANTHER" id="PTHR43369">
    <property type="entry name" value="PHOSPHORIBOSYLGLYCINAMIDE FORMYLTRANSFERASE"/>
    <property type="match status" value="1"/>
</dbReference>
<protein>
    <recommendedName>
        <fullName evidence="2">phosphoribosylglycinamide formyltransferase 1</fullName>
        <ecNumber evidence="2">2.1.2.2</ecNumber>
    </recommendedName>
</protein>
<dbReference type="AlphaFoldDB" id="A0AAW1RJJ4"/>
<feature type="region of interest" description="Disordered" evidence="5">
    <location>
        <begin position="1"/>
        <end position="37"/>
    </location>
</feature>